<sequence>MRSHWKPSWTIVFKFKRVSSPSQTLPLEEIEEHFAHAERERSRRFEGWKLQFEFDFLQAEATRRLPEERRASQSKNLLRDVHDKFIASQKARTENFEAADVAQEHVFQSNEDRRNMIFNEEQATRERNFLDSQEAQVQQAEWYYHLRVQLYADGHKHREQVFNRVSNAISTEFGVLLQSIQRDFAAAQTRRDEIIKKIMESPEFTAANPAETNTSSIHTEFRLPSDFMSRIDRYTPPIAPHSSGVGPPSAIHRPEPARRQRRTRSRVPSIQMAVPSGFYSTQHPLMSHASVSQPPPSPPARSTSVLPMPVDEEVKLKSGTSQSDSTGSNKLRDLLAFQTALFHEQEEKRSAILRDILKDFEWKFKQAENARNEALDIRHRRFVQAEGEMDSQFYSSQRSLEEKFKSREELRDGAESRRTHIFDNAEERFATASEHLRTWFSKRATIADKAEAEFASLCKSKIENTIQAMETTVQDIRGRHSVLFIKTCNHYQDSLGFTRPVTPQSDMLPSLQLSPATQSAMLPSESTGSSMPHRHARSSHAPPPISIPAIHAPLSSATPDKTEGRKHKSERETTFAPRALLQTNGISARLPMPQDENDLLGHCSRAKASNVVKNHIRKHQSLFEKGEASRRKEMKHALQRWQQLFVINEIQRQETFKSQLRDWRDAAERRESLQFTLFSDGQRDREQRFRSKEAERENSFWASERYRNQESQRSLDSRNIQFHKEQEAMLNNAHTLEAQRQQDFAAWEIIVQGDFIGKMMMWKDDFASDELAREKEFMKIINSVKHSV</sequence>
<protein>
    <submittedName>
        <fullName evidence="2">Uncharacterized protein</fullName>
    </submittedName>
</protein>
<organism evidence="2 3">
    <name type="scientific">Somion occarium</name>
    <dbReference type="NCBI Taxonomy" id="3059160"/>
    <lineage>
        <taxon>Eukaryota</taxon>
        <taxon>Fungi</taxon>
        <taxon>Dikarya</taxon>
        <taxon>Basidiomycota</taxon>
        <taxon>Agaricomycotina</taxon>
        <taxon>Agaricomycetes</taxon>
        <taxon>Polyporales</taxon>
        <taxon>Cerrenaceae</taxon>
        <taxon>Somion</taxon>
    </lineage>
</organism>
<feature type="region of interest" description="Disordered" evidence="1">
    <location>
        <begin position="238"/>
        <end position="271"/>
    </location>
</feature>
<proteinExistence type="predicted"/>
<accession>A0ABP1DM76</accession>
<keyword evidence="3" id="KW-1185">Reference proteome</keyword>
<feature type="compositionally biased region" description="Low complexity" evidence="1">
    <location>
        <begin position="547"/>
        <end position="557"/>
    </location>
</feature>
<evidence type="ECO:0000313" key="2">
    <source>
        <dbReference type="EMBL" id="CAL1708920.1"/>
    </source>
</evidence>
<dbReference type="Proteomes" id="UP001497453">
    <property type="component" value="Chromosome 5"/>
</dbReference>
<feature type="compositionally biased region" description="Polar residues" evidence="1">
    <location>
        <begin position="517"/>
        <end position="530"/>
    </location>
</feature>
<evidence type="ECO:0000313" key="3">
    <source>
        <dbReference type="Proteomes" id="UP001497453"/>
    </source>
</evidence>
<dbReference type="EMBL" id="OZ037948">
    <property type="protein sequence ID" value="CAL1708920.1"/>
    <property type="molecule type" value="Genomic_DNA"/>
</dbReference>
<gene>
    <name evidence="2" type="ORF">GFSPODELE1_LOCUS7090</name>
</gene>
<feature type="region of interest" description="Disordered" evidence="1">
    <location>
        <begin position="517"/>
        <end position="580"/>
    </location>
</feature>
<evidence type="ECO:0000256" key="1">
    <source>
        <dbReference type="SAM" id="MobiDB-lite"/>
    </source>
</evidence>
<feature type="region of interest" description="Disordered" evidence="1">
    <location>
        <begin position="286"/>
        <end position="306"/>
    </location>
</feature>
<reference evidence="3" key="1">
    <citation type="submission" date="2024-04" db="EMBL/GenBank/DDBJ databases">
        <authorList>
            <person name="Shaw F."/>
            <person name="Minotto A."/>
        </authorList>
    </citation>
    <scope>NUCLEOTIDE SEQUENCE [LARGE SCALE GENOMIC DNA]</scope>
</reference>
<name>A0ABP1DM76_9APHY</name>